<dbReference type="SUPFAM" id="SSF47413">
    <property type="entry name" value="lambda repressor-like DNA-binding domains"/>
    <property type="match status" value="1"/>
</dbReference>
<dbReference type="InterPro" id="IPR010982">
    <property type="entry name" value="Lambda_DNA-bd_dom_sf"/>
</dbReference>
<evidence type="ECO:0000256" key="1">
    <source>
        <dbReference type="ARBA" id="ARBA00023015"/>
    </source>
</evidence>
<dbReference type="InterPro" id="IPR001387">
    <property type="entry name" value="Cro/C1-type_HTH"/>
</dbReference>
<evidence type="ECO:0000259" key="4">
    <source>
        <dbReference type="PROSITE" id="PS50943"/>
    </source>
</evidence>
<dbReference type="GO" id="GO:0003677">
    <property type="term" value="F:DNA binding"/>
    <property type="evidence" value="ECO:0007669"/>
    <property type="project" value="UniProtKB-KW"/>
</dbReference>
<keyword evidence="3" id="KW-0804">Transcription</keyword>
<dbReference type="RefSeq" id="WP_105337587.1">
    <property type="nucleotide sequence ID" value="NZ_PUHZ01000022.1"/>
</dbReference>
<feature type="domain" description="HTH cro/C1-type" evidence="4">
    <location>
        <begin position="15"/>
        <end position="69"/>
    </location>
</feature>
<dbReference type="Gene3D" id="1.10.260.40">
    <property type="entry name" value="lambda repressor-like DNA-binding domains"/>
    <property type="match status" value="1"/>
</dbReference>
<evidence type="ECO:0000313" key="5">
    <source>
        <dbReference type="EMBL" id="PQO43831.1"/>
    </source>
</evidence>
<dbReference type="GO" id="GO:0005829">
    <property type="term" value="C:cytosol"/>
    <property type="evidence" value="ECO:0007669"/>
    <property type="project" value="TreeGrafter"/>
</dbReference>
<protein>
    <submittedName>
        <fullName evidence="5">Transcriptional regulator</fullName>
    </submittedName>
</protein>
<dbReference type="PANTHER" id="PTHR46797">
    <property type="entry name" value="HTH-TYPE TRANSCRIPTIONAL REGULATOR"/>
    <property type="match status" value="1"/>
</dbReference>
<sequence>MANKEDILIRFGRRVRELRAERGYSQEAFAHECELDRTYVGGIERGERNLALRNIERIAETLGVTLAELMKGL</sequence>
<dbReference type="AlphaFoldDB" id="A0A2S8GHN4"/>
<dbReference type="InterPro" id="IPR050807">
    <property type="entry name" value="TransReg_Diox_bact_type"/>
</dbReference>
<evidence type="ECO:0000313" key="6">
    <source>
        <dbReference type="Proteomes" id="UP000237819"/>
    </source>
</evidence>
<keyword evidence="2" id="KW-0238">DNA-binding</keyword>
<dbReference type="EMBL" id="PUHZ01000022">
    <property type="protein sequence ID" value="PQO43831.1"/>
    <property type="molecule type" value="Genomic_DNA"/>
</dbReference>
<dbReference type="SMART" id="SM00530">
    <property type="entry name" value="HTH_XRE"/>
    <property type="match status" value="1"/>
</dbReference>
<dbReference type="GO" id="GO:0003700">
    <property type="term" value="F:DNA-binding transcription factor activity"/>
    <property type="evidence" value="ECO:0007669"/>
    <property type="project" value="TreeGrafter"/>
</dbReference>
<keyword evidence="1" id="KW-0805">Transcription regulation</keyword>
<gene>
    <name evidence="5" type="ORF">C5Y93_21840</name>
</gene>
<dbReference type="OrthoDB" id="9814553at2"/>
<reference evidence="5 6" key="1">
    <citation type="submission" date="2018-02" db="EMBL/GenBank/DDBJ databases">
        <title>Comparative genomes isolates from brazilian mangrove.</title>
        <authorList>
            <person name="Araujo J.E."/>
            <person name="Taketani R.G."/>
            <person name="Silva M.C.P."/>
            <person name="Loureco M.V."/>
            <person name="Andreote F.D."/>
        </authorList>
    </citation>
    <scope>NUCLEOTIDE SEQUENCE [LARGE SCALE GENOMIC DNA]</scope>
    <source>
        <strain evidence="5 6">Nap-Phe MGV</strain>
    </source>
</reference>
<evidence type="ECO:0000256" key="2">
    <source>
        <dbReference type="ARBA" id="ARBA00023125"/>
    </source>
</evidence>
<proteinExistence type="predicted"/>
<dbReference type="CDD" id="cd00093">
    <property type="entry name" value="HTH_XRE"/>
    <property type="match status" value="1"/>
</dbReference>
<organism evidence="5 6">
    <name type="scientific">Blastopirellula marina</name>
    <dbReference type="NCBI Taxonomy" id="124"/>
    <lineage>
        <taxon>Bacteria</taxon>
        <taxon>Pseudomonadati</taxon>
        <taxon>Planctomycetota</taxon>
        <taxon>Planctomycetia</taxon>
        <taxon>Pirellulales</taxon>
        <taxon>Pirellulaceae</taxon>
        <taxon>Blastopirellula</taxon>
    </lineage>
</organism>
<accession>A0A2S8GHN4</accession>
<dbReference type="PANTHER" id="PTHR46797:SF23">
    <property type="entry name" value="HTH-TYPE TRANSCRIPTIONAL REGULATOR SUTR"/>
    <property type="match status" value="1"/>
</dbReference>
<dbReference type="Pfam" id="PF01381">
    <property type="entry name" value="HTH_3"/>
    <property type="match status" value="1"/>
</dbReference>
<dbReference type="PROSITE" id="PS50943">
    <property type="entry name" value="HTH_CROC1"/>
    <property type="match status" value="1"/>
</dbReference>
<comment type="caution">
    <text evidence="5">The sequence shown here is derived from an EMBL/GenBank/DDBJ whole genome shotgun (WGS) entry which is preliminary data.</text>
</comment>
<dbReference type="Proteomes" id="UP000237819">
    <property type="component" value="Unassembled WGS sequence"/>
</dbReference>
<name>A0A2S8GHN4_9BACT</name>
<evidence type="ECO:0000256" key="3">
    <source>
        <dbReference type="ARBA" id="ARBA00023163"/>
    </source>
</evidence>